<dbReference type="Pfam" id="PF14028">
    <property type="entry name" value="Lant_dehydr_C"/>
    <property type="match status" value="1"/>
</dbReference>
<evidence type="ECO:0000313" key="2">
    <source>
        <dbReference type="EMBL" id="ADP33736.1"/>
    </source>
</evidence>
<protein>
    <recommendedName>
        <fullName evidence="1">Thiopeptide-type bacteriocin biosynthesis domain-containing protein</fullName>
    </recommendedName>
</protein>
<evidence type="ECO:0000313" key="3">
    <source>
        <dbReference type="Proteomes" id="UP000006867"/>
    </source>
</evidence>
<evidence type="ECO:0000259" key="1">
    <source>
        <dbReference type="Pfam" id="PF14028"/>
    </source>
</evidence>
<dbReference type="InterPro" id="IPR023809">
    <property type="entry name" value="Thiopep_bacteriocin_synth_dom"/>
</dbReference>
<keyword evidence="3" id="KW-1185">Reference proteome</keyword>
<proteinExistence type="predicted"/>
<organism evidence="2 3">
    <name type="scientific">Bacillus atrophaeus (strain 1942)</name>
    <dbReference type="NCBI Taxonomy" id="720555"/>
    <lineage>
        <taxon>Bacteria</taxon>
        <taxon>Bacillati</taxon>
        <taxon>Bacillota</taxon>
        <taxon>Bacilli</taxon>
        <taxon>Bacillales</taxon>
        <taxon>Bacillaceae</taxon>
        <taxon>Bacillus</taxon>
    </lineage>
</organism>
<sequence>MKEWVFYSIYVPRAEYLEKIIVNIVTPAVQQIKNSVQVHKWFFIRYIDMQGPHIRLRFLVDEAEMEAAEELLEERFSQCLSAVIAEPVPDLSRLLPVKAETADFESGFQQEEYEQEYEKYGGLQGVDVAENIFQSSSELALLFVNHDYFSDKDRFDLALLLMKITAEKASLSEAETRQLWESMLHYWSGADYTEGISYKTKLEEAAKKRVDVINQVMERMAADPRVKELTDGYGQVLEHAFSEIKESEKIRTPVSHLAFHYIHMMNNRLGVWPIEEAYLGALLAHTSGYVPEAKS</sequence>
<dbReference type="NCBIfam" id="TIGR03891">
    <property type="entry name" value="thiopep_ocin"/>
    <property type="match status" value="1"/>
</dbReference>
<dbReference type="RefSeq" id="WP_003327070.1">
    <property type="nucleotide sequence ID" value="NC_014639.1"/>
</dbReference>
<feature type="domain" description="Thiopeptide-type bacteriocin biosynthesis" evidence="1">
    <location>
        <begin position="4"/>
        <end position="286"/>
    </location>
</feature>
<name>A0ABM5M0Q2_BACA1</name>
<dbReference type="EMBL" id="CP002207">
    <property type="protein sequence ID" value="ADP33736.1"/>
    <property type="molecule type" value="Genomic_DNA"/>
</dbReference>
<accession>A0ABM5M0Q2</accession>
<dbReference type="Proteomes" id="UP000006867">
    <property type="component" value="Chromosome"/>
</dbReference>
<gene>
    <name evidence="2" type="ordered locus">BATR1942_14070</name>
</gene>
<reference evidence="2 3" key="1">
    <citation type="journal article" date="2011" name="Front. Microbiol.">
        <title>Genomic signatures of strain selection and enhancement in Bacillus atrophaeus var. globigii, a historical biowarfare simulant.</title>
        <authorList>
            <person name="Gibbons H.S."/>
            <person name="Broomall S.M."/>
            <person name="McNew L.A."/>
            <person name="Daligault H."/>
            <person name="Chapman C."/>
            <person name="Bruce D."/>
            <person name="Karavis M."/>
            <person name="Krepps M."/>
            <person name="McGregor P.A."/>
            <person name="Hong C."/>
            <person name="Park K.H."/>
            <person name="Akmal A."/>
            <person name="Feldman A."/>
            <person name="Lin J.S."/>
            <person name="Chang W.E."/>
            <person name="Higgs B.W."/>
            <person name="Demirev P."/>
            <person name="Lindquist J."/>
            <person name="Liem A."/>
            <person name="Fochler E."/>
            <person name="Read T.D."/>
            <person name="Tapia R."/>
            <person name="Johnson S."/>
            <person name="Bishop-Lilly K.A."/>
            <person name="Detter C."/>
            <person name="Han C."/>
            <person name="Sozhamannan S."/>
            <person name="Rosenzweig C.N."/>
            <person name="Skowronski E.W."/>
        </authorList>
    </citation>
    <scope>NUCLEOTIDE SEQUENCE [LARGE SCALE GENOMIC DNA]</scope>
    <source>
        <strain evidence="2 3">1942</strain>
    </source>
</reference>